<feature type="domain" description="PAC" evidence="2">
    <location>
        <begin position="139"/>
        <end position="191"/>
    </location>
</feature>
<dbReference type="PROSITE" id="PS50113">
    <property type="entry name" value="PAC"/>
    <property type="match status" value="1"/>
</dbReference>
<dbReference type="AlphaFoldDB" id="A0A2V4LVT0"/>
<dbReference type="PROSITE" id="PS50112">
    <property type="entry name" value="PAS"/>
    <property type="match status" value="1"/>
</dbReference>
<dbReference type="OrthoDB" id="7053013at2"/>
<sequence length="317" mass="36033">MKAFFIGCRRVYSERPMATSTGRCGMRAAELIDLLKQYDPDTDIPVAYTDAEFGAQPGLQVASCYSTGDTRCYQNLVEQAQEGLVVLDPFGRVTYMNPFMQQFLGYAPTEVLGRPLAQVISADLVEVVLMQRRQGPSAERYPMRIQAGDGQVRWVQMSAAPIPSADGSDRGSLLTITDISHRESHADKLGDQESLGQKVWRISEQLDSLRSLRMNLLAELAALQDSPRIAATPYWHQQRYLYLVRPQKDGKRVREYIGAQPERINEALAAVRREQRYQEVCRELQDMEEKIRTSTFKLDSFLWELARVPQDLHKLVS</sequence>
<dbReference type="InterPro" id="IPR001610">
    <property type="entry name" value="PAC"/>
</dbReference>
<dbReference type="InterPro" id="IPR035965">
    <property type="entry name" value="PAS-like_dom_sf"/>
</dbReference>
<comment type="caution">
    <text evidence="3">The sequence shown here is derived from an EMBL/GenBank/DDBJ whole genome shotgun (WGS) entry which is preliminary data.</text>
</comment>
<dbReference type="InterPro" id="IPR000014">
    <property type="entry name" value="PAS"/>
</dbReference>
<dbReference type="InterPro" id="IPR052155">
    <property type="entry name" value="Biofilm_reg_signaling"/>
</dbReference>
<dbReference type="SMART" id="SM00086">
    <property type="entry name" value="PAC"/>
    <property type="match status" value="1"/>
</dbReference>
<dbReference type="PANTHER" id="PTHR44757">
    <property type="entry name" value="DIGUANYLATE CYCLASE DGCP"/>
    <property type="match status" value="1"/>
</dbReference>
<evidence type="ECO:0008006" key="5">
    <source>
        <dbReference type="Google" id="ProtNLM"/>
    </source>
</evidence>
<dbReference type="Proteomes" id="UP000248146">
    <property type="component" value="Unassembled WGS sequence"/>
</dbReference>
<proteinExistence type="predicted"/>
<evidence type="ECO:0000313" key="3">
    <source>
        <dbReference type="EMBL" id="PYC21976.1"/>
    </source>
</evidence>
<dbReference type="SMART" id="SM00091">
    <property type="entry name" value="PAS"/>
    <property type="match status" value="1"/>
</dbReference>
<evidence type="ECO:0000313" key="4">
    <source>
        <dbReference type="Proteomes" id="UP000248146"/>
    </source>
</evidence>
<dbReference type="CDD" id="cd00130">
    <property type="entry name" value="PAS"/>
    <property type="match status" value="1"/>
</dbReference>
<dbReference type="InterPro" id="IPR013767">
    <property type="entry name" value="PAS_fold"/>
</dbReference>
<accession>A0A2V4LVT0</accession>
<dbReference type="Gene3D" id="3.30.450.20">
    <property type="entry name" value="PAS domain"/>
    <property type="match status" value="1"/>
</dbReference>
<dbReference type="Pfam" id="PF00989">
    <property type="entry name" value="PAS"/>
    <property type="match status" value="1"/>
</dbReference>
<name>A0A2V4LVT0_AQUAC</name>
<evidence type="ECO:0000259" key="2">
    <source>
        <dbReference type="PROSITE" id="PS50113"/>
    </source>
</evidence>
<dbReference type="InterPro" id="IPR000700">
    <property type="entry name" value="PAS-assoc_C"/>
</dbReference>
<dbReference type="SUPFAM" id="SSF55785">
    <property type="entry name" value="PYP-like sensor domain (PAS domain)"/>
    <property type="match status" value="1"/>
</dbReference>
<organism evidence="3 4">
    <name type="scientific">Aquipseudomonas alcaligenes</name>
    <name type="common">Pseudomonas alcaligenes</name>
    <dbReference type="NCBI Taxonomy" id="43263"/>
    <lineage>
        <taxon>Bacteria</taxon>
        <taxon>Pseudomonadati</taxon>
        <taxon>Pseudomonadota</taxon>
        <taxon>Gammaproteobacteria</taxon>
        <taxon>Pseudomonadales</taxon>
        <taxon>Pseudomonadaceae</taxon>
        <taxon>Aquipseudomonas</taxon>
    </lineage>
</organism>
<protein>
    <recommendedName>
        <fullName evidence="5">PAS domain S-box protein</fullName>
    </recommendedName>
</protein>
<feature type="domain" description="PAS" evidence="1">
    <location>
        <begin position="69"/>
        <end position="114"/>
    </location>
</feature>
<dbReference type="GO" id="GO:0006355">
    <property type="term" value="P:regulation of DNA-templated transcription"/>
    <property type="evidence" value="ECO:0007669"/>
    <property type="project" value="InterPro"/>
</dbReference>
<evidence type="ECO:0000259" key="1">
    <source>
        <dbReference type="PROSITE" id="PS50112"/>
    </source>
</evidence>
<dbReference type="PANTHER" id="PTHR44757:SF2">
    <property type="entry name" value="BIOFILM ARCHITECTURE MAINTENANCE PROTEIN MBAA"/>
    <property type="match status" value="1"/>
</dbReference>
<dbReference type="EMBL" id="QJRX01000008">
    <property type="protein sequence ID" value="PYC21976.1"/>
    <property type="molecule type" value="Genomic_DNA"/>
</dbReference>
<dbReference type="NCBIfam" id="TIGR00229">
    <property type="entry name" value="sensory_box"/>
    <property type="match status" value="1"/>
</dbReference>
<reference evidence="3 4" key="1">
    <citation type="submission" date="2018-06" db="EMBL/GenBank/DDBJ databases">
        <title>Pseudomonas diversity within urban Lake Michigan freshwaters.</title>
        <authorList>
            <person name="Batrich M."/>
            <person name="Hatzopoulos T."/>
            <person name="Putonti C."/>
        </authorList>
    </citation>
    <scope>NUCLEOTIDE SEQUENCE [LARGE SCALE GENOMIC DNA]</scope>
    <source>
        <strain evidence="3 4">MB-090714</strain>
    </source>
</reference>
<gene>
    <name evidence="3" type="ORF">DMO17_16115</name>
</gene>